<dbReference type="GO" id="GO:0004592">
    <property type="term" value="F:pantoate-beta-alanine ligase activity"/>
    <property type="evidence" value="ECO:0007669"/>
    <property type="project" value="UniProtKB-UniRule"/>
</dbReference>
<dbReference type="Gene3D" id="3.30.1300.10">
    <property type="entry name" value="Pantoate-beta-alanine ligase, C-terminal domain"/>
    <property type="match status" value="1"/>
</dbReference>
<feature type="binding site" evidence="8">
    <location>
        <position position="157"/>
    </location>
    <ligand>
        <name>(R)-pantoate</name>
        <dbReference type="ChEBI" id="CHEBI:15980"/>
    </ligand>
</feature>
<feature type="binding site" evidence="8">
    <location>
        <begin position="30"/>
        <end position="37"/>
    </location>
    <ligand>
        <name>ATP</name>
        <dbReference type="ChEBI" id="CHEBI:30616"/>
    </ligand>
</feature>
<dbReference type="PANTHER" id="PTHR21299">
    <property type="entry name" value="CYTIDYLATE KINASE/PANTOATE-BETA-ALANINE LIGASE"/>
    <property type="match status" value="1"/>
</dbReference>
<reference evidence="10" key="1">
    <citation type="submission" date="2016-10" db="EMBL/GenBank/DDBJ databases">
        <authorList>
            <person name="Varghese N."/>
            <person name="Submissions S."/>
        </authorList>
    </citation>
    <scope>NUCLEOTIDE SEQUENCE [LARGE SCALE GENOMIC DNA]</scope>
    <source>
        <strain evidence="10">DSM 45237</strain>
    </source>
</reference>
<feature type="binding site" evidence="8">
    <location>
        <position position="180"/>
    </location>
    <ligand>
        <name>ATP</name>
        <dbReference type="ChEBI" id="CHEBI:30616"/>
    </ligand>
</feature>
<feature type="binding site" evidence="8">
    <location>
        <position position="64"/>
    </location>
    <ligand>
        <name>(R)-pantoate</name>
        <dbReference type="ChEBI" id="CHEBI:15980"/>
    </ligand>
</feature>
<evidence type="ECO:0000256" key="6">
    <source>
        <dbReference type="ARBA" id="ARBA00022840"/>
    </source>
</evidence>
<dbReference type="PANTHER" id="PTHR21299:SF1">
    <property type="entry name" value="PANTOATE--BETA-ALANINE LIGASE"/>
    <property type="match status" value="1"/>
</dbReference>
<dbReference type="GO" id="GO:0015940">
    <property type="term" value="P:pantothenate biosynthetic process"/>
    <property type="evidence" value="ECO:0007669"/>
    <property type="project" value="UniProtKB-UniRule"/>
</dbReference>
<dbReference type="NCBIfam" id="TIGR00018">
    <property type="entry name" value="panC"/>
    <property type="match status" value="1"/>
</dbReference>
<dbReference type="Proteomes" id="UP000181980">
    <property type="component" value="Unassembled WGS sequence"/>
</dbReference>
<comment type="subunit">
    <text evidence="8">Homodimer.</text>
</comment>
<comment type="miscellaneous">
    <text evidence="8">The reaction proceeds by a bi uni uni bi ping pong mechanism.</text>
</comment>
<comment type="subcellular location">
    <subcellularLocation>
        <location evidence="8">Cytoplasm</location>
    </subcellularLocation>
</comment>
<dbReference type="STRING" id="561176.SAMN04488561_5269"/>
<dbReference type="HAMAP" id="MF_00158">
    <property type="entry name" value="PanC"/>
    <property type="match status" value="1"/>
</dbReference>
<dbReference type="CDD" id="cd00560">
    <property type="entry name" value="PanC"/>
    <property type="match status" value="1"/>
</dbReference>
<dbReference type="AlphaFoldDB" id="A0A1H5PQI2"/>
<evidence type="ECO:0000313" key="10">
    <source>
        <dbReference type="Proteomes" id="UP000181980"/>
    </source>
</evidence>
<dbReference type="OrthoDB" id="9773087at2"/>
<proteinExistence type="inferred from homology"/>
<protein>
    <recommendedName>
        <fullName evidence="8">Pantothenate synthetase</fullName>
        <shortName evidence="8">PS</shortName>
        <ecNumber evidence="8">6.3.2.1</ecNumber>
    </recommendedName>
    <alternativeName>
        <fullName evidence="8">Pantoate--beta-alanine ligase</fullName>
    </alternativeName>
    <alternativeName>
        <fullName evidence="8">Pantoate-activating enzyme</fullName>
    </alternativeName>
</protein>
<evidence type="ECO:0000313" key="9">
    <source>
        <dbReference type="EMBL" id="SEF16183.1"/>
    </source>
</evidence>
<evidence type="ECO:0000256" key="5">
    <source>
        <dbReference type="ARBA" id="ARBA00022741"/>
    </source>
</evidence>
<dbReference type="InterPro" id="IPR042176">
    <property type="entry name" value="Pantoate_ligase_C"/>
</dbReference>
<dbReference type="InterPro" id="IPR003721">
    <property type="entry name" value="Pantoate_ligase"/>
</dbReference>
<evidence type="ECO:0000256" key="7">
    <source>
        <dbReference type="ARBA" id="ARBA00048258"/>
    </source>
</evidence>
<organism evidence="9 10">
    <name type="scientific">Jiangella alba</name>
    <dbReference type="NCBI Taxonomy" id="561176"/>
    <lineage>
        <taxon>Bacteria</taxon>
        <taxon>Bacillati</taxon>
        <taxon>Actinomycetota</taxon>
        <taxon>Actinomycetes</taxon>
        <taxon>Jiangellales</taxon>
        <taxon>Jiangellaceae</taxon>
        <taxon>Jiangella</taxon>
    </lineage>
</organism>
<keyword evidence="8" id="KW-0963">Cytoplasm</keyword>
<dbReference type="UniPathway" id="UPA00028">
    <property type="reaction ID" value="UER00005"/>
</dbReference>
<sequence>MTEPIVARTRDELAEALSRGEQESAVVLTMGALHAGHRALIHAARDLVGTGGAVLVTIFVNPLQFGPGEDFERYPRPFGADLAVCAEEGVDLVFAPATEELYPLGDPQVTVAPGPLGAELEGAVRPGHFAGVLTVVAKLLNLTVPSYAVFGEKDYQQLVLVGRMVADLDLPYEIVGVPTVREADGLALSSRNRYLSADERAAAPVLGRALEAGAAAAAGGPDAVLAAARAELTGVELDYLELRGADLEPAPATGPARLLVAARAGTTRLIDNIAVDLP</sequence>
<evidence type="ECO:0000256" key="3">
    <source>
        <dbReference type="ARBA" id="ARBA00022598"/>
    </source>
</evidence>
<evidence type="ECO:0000256" key="4">
    <source>
        <dbReference type="ARBA" id="ARBA00022655"/>
    </source>
</evidence>
<dbReference type="InterPro" id="IPR014729">
    <property type="entry name" value="Rossmann-like_a/b/a_fold"/>
</dbReference>
<comment type="catalytic activity">
    <reaction evidence="7 8">
        <text>(R)-pantoate + beta-alanine + ATP = (R)-pantothenate + AMP + diphosphate + H(+)</text>
        <dbReference type="Rhea" id="RHEA:10912"/>
        <dbReference type="ChEBI" id="CHEBI:15378"/>
        <dbReference type="ChEBI" id="CHEBI:15980"/>
        <dbReference type="ChEBI" id="CHEBI:29032"/>
        <dbReference type="ChEBI" id="CHEBI:30616"/>
        <dbReference type="ChEBI" id="CHEBI:33019"/>
        <dbReference type="ChEBI" id="CHEBI:57966"/>
        <dbReference type="ChEBI" id="CHEBI:456215"/>
        <dbReference type="EC" id="6.3.2.1"/>
    </reaction>
</comment>
<accession>A0A1H5PQI2</accession>
<name>A0A1H5PQI2_9ACTN</name>
<evidence type="ECO:0000256" key="1">
    <source>
        <dbReference type="ARBA" id="ARBA00004990"/>
    </source>
</evidence>
<dbReference type="RefSeq" id="WP_069108950.1">
    <property type="nucleotide sequence ID" value="NZ_FNUC01000004.1"/>
</dbReference>
<dbReference type="EC" id="6.3.2.1" evidence="8"/>
<keyword evidence="4 8" id="KW-0566">Pantothenate biosynthesis</keyword>
<comment type="pathway">
    <text evidence="1 8">Cofactor biosynthesis; (R)-pantothenate biosynthesis; (R)-pantothenate from (R)-pantoate and beta-alanine: step 1/1.</text>
</comment>
<keyword evidence="3 8" id="KW-0436">Ligase</keyword>
<gene>
    <name evidence="8" type="primary">panC</name>
    <name evidence="9" type="ORF">SAMN04488561_5269</name>
</gene>
<dbReference type="GO" id="GO:0005524">
    <property type="term" value="F:ATP binding"/>
    <property type="evidence" value="ECO:0007669"/>
    <property type="project" value="UniProtKB-KW"/>
</dbReference>
<keyword evidence="5 8" id="KW-0547">Nucleotide-binding</keyword>
<dbReference type="GO" id="GO:0005829">
    <property type="term" value="C:cytosol"/>
    <property type="evidence" value="ECO:0007669"/>
    <property type="project" value="TreeGrafter"/>
</dbReference>
<feature type="binding site" evidence="8">
    <location>
        <begin position="151"/>
        <end position="154"/>
    </location>
    <ligand>
        <name>ATP</name>
        <dbReference type="ChEBI" id="CHEBI:30616"/>
    </ligand>
</feature>
<keyword evidence="6 8" id="KW-0067">ATP-binding</keyword>
<comment type="function">
    <text evidence="8">Catalyzes the condensation of pantoate with beta-alanine in an ATP-dependent reaction via a pantoyl-adenylate intermediate.</text>
</comment>
<dbReference type="SUPFAM" id="SSF52374">
    <property type="entry name" value="Nucleotidylyl transferase"/>
    <property type="match status" value="1"/>
</dbReference>
<evidence type="ECO:0000256" key="2">
    <source>
        <dbReference type="ARBA" id="ARBA00009256"/>
    </source>
</evidence>
<dbReference type="Gene3D" id="3.40.50.620">
    <property type="entry name" value="HUPs"/>
    <property type="match status" value="1"/>
</dbReference>
<feature type="active site" description="Proton donor" evidence="8">
    <location>
        <position position="37"/>
    </location>
</feature>
<keyword evidence="10" id="KW-1185">Reference proteome</keyword>
<evidence type="ECO:0000256" key="8">
    <source>
        <dbReference type="HAMAP-Rule" id="MF_00158"/>
    </source>
</evidence>
<comment type="similarity">
    <text evidence="2 8">Belongs to the pantothenate synthetase family.</text>
</comment>
<dbReference type="Pfam" id="PF02569">
    <property type="entry name" value="Pantoate_ligase"/>
    <property type="match status" value="1"/>
</dbReference>
<dbReference type="EMBL" id="FNUC01000004">
    <property type="protein sequence ID" value="SEF16183.1"/>
    <property type="molecule type" value="Genomic_DNA"/>
</dbReference>
<feature type="binding site" evidence="8">
    <location>
        <begin position="188"/>
        <end position="191"/>
    </location>
    <ligand>
        <name>ATP</name>
        <dbReference type="ChEBI" id="CHEBI:30616"/>
    </ligand>
</feature>
<feature type="binding site" evidence="8">
    <location>
        <position position="64"/>
    </location>
    <ligand>
        <name>beta-alanine</name>
        <dbReference type="ChEBI" id="CHEBI:57966"/>
    </ligand>
</feature>